<name>A0ABZ0P658_CERBT</name>
<comment type="pathway">
    <text evidence="1">Mycotoxin biosynthesis.</text>
</comment>
<dbReference type="EMBL" id="CP134191">
    <property type="protein sequence ID" value="WPB07080.1"/>
    <property type="molecule type" value="Genomic_DNA"/>
</dbReference>
<dbReference type="InterPro" id="IPR021765">
    <property type="entry name" value="UstYa-like"/>
</dbReference>
<evidence type="ECO:0000313" key="4">
    <source>
        <dbReference type="EMBL" id="WPB07080.1"/>
    </source>
</evidence>
<keyword evidence="5" id="KW-1185">Reference proteome</keyword>
<accession>A0ABZ0P658</accession>
<evidence type="ECO:0000256" key="1">
    <source>
        <dbReference type="ARBA" id="ARBA00004685"/>
    </source>
</evidence>
<protein>
    <recommendedName>
        <fullName evidence="6">Oxidase ustYa</fullName>
    </recommendedName>
</protein>
<evidence type="ECO:0000313" key="5">
    <source>
        <dbReference type="Proteomes" id="UP001302367"/>
    </source>
</evidence>
<dbReference type="PANTHER" id="PTHR33365">
    <property type="entry name" value="YALI0B05434P"/>
    <property type="match status" value="1"/>
</dbReference>
<keyword evidence="2" id="KW-0560">Oxidoreductase</keyword>
<dbReference type="PANTHER" id="PTHR33365:SF11">
    <property type="entry name" value="TAT PATHWAY SIGNAL SEQUENCE"/>
    <property type="match status" value="1"/>
</dbReference>
<dbReference type="Proteomes" id="UP001302367">
    <property type="component" value="Chromosome 8"/>
</dbReference>
<dbReference type="RefSeq" id="XP_023454782.2">
    <property type="nucleotide sequence ID" value="XM_023603160.2"/>
</dbReference>
<evidence type="ECO:0000256" key="3">
    <source>
        <dbReference type="ARBA" id="ARBA00035112"/>
    </source>
</evidence>
<comment type="similarity">
    <text evidence="3">Belongs to the ustYa family.</text>
</comment>
<evidence type="ECO:0000256" key="2">
    <source>
        <dbReference type="ARBA" id="ARBA00023002"/>
    </source>
</evidence>
<evidence type="ECO:0008006" key="6">
    <source>
        <dbReference type="Google" id="ProtNLM"/>
    </source>
</evidence>
<dbReference type="GeneID" id="35434171"/>
<dbReference type="Pfam" id="PF11807">
    <property type="entry name" value="UstYa"/>
    <property type="match status" value="1"/>
</dbReference>
<reference evidence="4 5" key="1">
    <citation type="submission" date="2023-09" db="EMBL/GenBank/DDBJ databases">
        <title>Complete-Gapless Cercospora beticola genome.</title>
        <authorList>
            <person name="Wyatt N.A."/>
            <person name="Spanner R.E."/>
            <person name="Bolton M.D."/>
        </authorList>
    </citation>
    <scope>NUCLEOTIDE SEQUENCE [LARGE SCALE GENOMIC DNA]</scope>
    <source>
        <strain evidence="4">Cb09-40</strain>
    </source>
</reference>
<gene>
    <name evidence="4" type="ORF">RHO25_011740</name>
</gene>
<sequence length="227" mass="25986">MWLIPEGYPLHRGQLTAPQMRKFAVGEDINGITPQFRRKYQQYWNSSVFGPPVTRKDLSPTQVQQLLQDWGTLIPNGNGFIPVKSPKSYTLPPPLRYDEGLPQDEPFSYSMSVFHQLHCLEIILRAWLGDAIKNGHREQHPASHTQEAHVFHCFDYLRQAVMCFGDTALEGSDPYQVALGLDLWSSGTYGISTTHICKDFQQIYEYAVSHTSPSWARERSQKEADFI</sequence>
<organism evidence="4 5">
    <name type="scientific">Cercospora beticola</name>
    <name type="common">Sugarbeet leaf spot fungus</name>
    <dbReference type="NCBI Taxonomy" id="122368"/>
    <lineage>
        <taxon>Eukaryota</taxon>
        <taxon>Fungi</taxon>
        <taxon>Dikarya</taxon>
        <taxon>Ascomycota</taxon>
        <taxon>Pezizomycotina</taxon>
        <taxon>Dothideomycetes</taxon>
        <taxon>Dothideomycetidae</taxon>
        <taxon>Mycosphaerellales</taxon>
        <taxon>Mycosphaerellaceae</taxon>
        <taxon>Cercospora</taxon>
    </lineage>
</organism>
<proteinExistence type="inferred from homology"/>